<dbReference type="SMART" id="SM00256">
    <property type="entry name" value="FBOX"/>
    <property type="match status" value="1"/>
</dbReference>
<dbReference type="GO" id="GO:0016579">
    <property type="term" value="P:protein deubiquitination"/>
    <property type="evidence" value="ECO:0007669"/>
    <property type="project" value="InterPro"/>
</dbReference>
<keyword evidence="7" id="KW-0833">Ubl conjugation pathway</keyword>
<dbReference type="GO" id="GO:0008270">
    <property type="term" value="F:zinc ion binding"/>
    <property type="evidence" value="ECO:0007669"/>
    <property type="project" value="UniProtKB-KW"/>
</dbReference>
<dbReference type="InterPro" id="IPR002893">
    <property type="entry name" value="Znf_MYND"/>
</dbReference>
<dbReference type="SUPFAM" id="SSF144232">
    <property type="entry name" value="HIT/MYND zinc finger-like"/>
    <property type="match status" value="1"/>
</dbReference>
<feature type="compositionally biased region" description="Basic and acidic residues" evidence="12">
    <location>
        <begin position="645"/>
        <end position="656"/>
    </location>
</feature>
<dbReference type="Pfam" id="PF00443">
    <property type="entry name" value="UCH"/>
    <property type="match status" value="1"/>
</dbReference>
<dbReference type="FunFam" id="3.90.70.10:FF:000026">
    <property type="entry name" value="Ubiquitin carboxyl-terminal hydrolase 15"/>
    <property type="match status" value="1"/>
</dbReference>
<dbReference type="CDD" id="cd22157">
    <property type="entry name" value="F-box_AtFBW1-like"/>
    <property type="match status" value="1"/>
</dbReference>
<dbReference type="SUPFAM" id="SSF54001">
    <property type="entry name" value="Cysteine proteinases"/>
    <property type="match status" value="1"/>
</dbReference>
<dbReference type="EC" id="3.4.19.12" evidence="3"/>
<dbReference type="PANTHER" id="PTHR24006:SF677">
    <property type="entry name" value="UBIQUITIN CARBOXYL-TERMINAL HYDROLASE 19"/>
    <property type="match status" value="1"/>
</dbReference>
<evidence type="ECO:0000256" key="5">
    <source>
        <dbReference type="ARBA" id="ARBA00022723"/>
    </source>
</evidence>
<dbReference type="InterPro" id="IPR028889">
    <property type="entry name" value="USP"/>
</dbReference>
<keyword evidence="10" id="KW-0862">Zinc</keyword>
<keyword evidence="9" id="KW-0788">Thiol protease</keyword>
<evidence type="ECO:0000259" key="16">
    <source>
        <dbReference type="PROSITE" id="PS50865"/>
    </source>
</evidence>
<dbReference type="Gene3D" id="6.10.140.2220">
    <property type="match status" value="1"/>
</dbReference>
<dbReference type="EMBL" id="SMOL01000148">
    <property type="protein sequence ID" value="KAB2627988.1"/>
    <property type="molecule type" value="Genomic_DNA"/>
</dbReference>
<feature type="region of interest" description="Disordered" evidence="12">
    <location>
        <begin position="645"/>
        <end position="706"/>
    </location>
</feature>
<comment type="caution">
    <text evidence="17">The sequence shown here is derived from an EMBL/GenBank/DDBJ whole genome shotgun (WGS) entry which is preliminary data.</text>
</comment>
<evidence type="ECO:0000259" key="14">
    <source>
        <dbReference type="PROSITE" id="PS50181"/>
    </source>
</evidence>
<dbReference type="Proteomes" id="UP000327157">
    <property type="component" value="Chromosome 8"/>
</dbReference>
<evidence type="ECO:0000256" key="12">
    <source>
        <dbReference type="SAM" id="MobiDB-lite"/>
    </source>
</evidence>
<reference evidence="17 18" key="3">
    <citation type="submission" date="2019-11" db="EMBL/GenBank/DDBJ databases">
        <title>A de novo genome assembly of a pear dwarfing rootstock.</title>
        <authorList>
            <person name="Wang F."/>
            <person name="Wang J."/>
            <person name="Li S."/>
            <person name="Zhang Y."/>
            <person name="Fang M."/>
            <person name="Ma L."/>
            <person name="Zhao Y."/>
            <person name="Jiang S."/>
        </authorList>
    </citation>
    <scope>NUCLEOTIDE SEQUENCE [LARGE SCALE GENOMIC DNA]</scope>
    <source>
        <strain evidence="17">S2</strain>
        <tissue evidence="17">Leaf</tissue>
    </source>
</reference>
<dbReference type="SUPFAM" id="SSF50965">
    <property type="entry name" value="Galactose oxidase, central domain"/>
    <property type="match status" value="1"/>
</dbReference>
<dbReference type="AlphaFoldDB" id="A0A5N5HK19"/>
<accession>A0A5N5HK19</accession>
<dbReference type="InterPro" id="IPR005174">
    <property type="entry name" value="KIB1-4_b-propeller"/>
</dbReference>
<keyword evidence="13" id="KW-0472">Membrane</keyword>
<dbReference type="Gene3D" id="3.90.70.10">
    <property type="entry name" value="Cysteine proteinases"/>
    <property type="match status" value="1"/>
</dbReference>
<dbReference type="OrthoDB" id="420187at2759"/>
<comment type="similarity">
    <text evidence="2">Belongs to the peptidase C19 family.</text>
</comment>
<feature type="compositionally biased region" description="Polar residues" evidence="12">
    <location>
        <begin position="524"/>
        <end position="540"/>
    </location>
</feature>
<proteinExistence type="inferred from homology"/>
<dbReference type="PROSITE" id="PS01360">
    <property type="entry name" value="ZF_MYND_1"/>
    <property type="match status" value="1"/>
</dbReference>
<dbReference type="GO" id="GO:0006508">
    <property type="term" value="P:proteolysis"/>
    <property type="evidence" value="ECO:0007669"/>
    <property type="project" value="UniProtKB-KW"/>
</dbReference>
<dbReference type="InterPro" id="IPR001394">
    <property type="entry name" value="Peptidase_C19_UCH"/>
</dbReference>
<evidence type="ECO:0000256" key="6">
    <source>
        <dbReference type="ARBA" id="ARBA00022771"/>
    </source>
</evidence>
<evidence type="ECO:0000256" key="8">
    <source>
        <dbReference type="ARBA" id="ARBA00022801"/>
    </source>
</evidence>
<name>A0A5N5HK19_9ROSA</name>
<dbReference type="Pfam" id="PF03478">
    <property type="entry name" value="Beta-prop_KIB1-4"/>
    <property type="match status" value="1"/>
</dbReference>
<organism evidence="17 18">
    <name type="scientific">Pyrus ussuriensis x Pyrus communis</name>
    <dbReference type="NCBI Taxonomy" id="2448454"/>
    <lineage>
        <taxon>Eukaryota</taxon>
        <taxon>Viridiplantae</taxon>
        <taxon>Streptophyta</taxon>
        <taxon>Embryophyta</taxon>
        <taxon>Tracheophyta</taxon>
        <taxon>Spermatophyta</taxon>
        <taxon>Magnoliopsida</taxon>
        <taxon>eudicotyledons</taxon>
        <taxon>Gunneridae</taxon>
        <taxon>Pentapetalae</taxon>
        <taxon>rosids</taxon>
        <taxon>fabids</taxon>
        <taxon>Rosales</taxon>
        <taxon>Rosaceae</taxon>
        <taxon>Amygdaloideae</taxon>
        <taxon>Maleae</taxon>
        <taxon>Pyrus</taxon>
    </lineage>
</organism>
<dbReference type="InterPro" id="IPR036047">
    <property type="entry name" value="F-box-like_dom_sf"/>
</dbReference>
<dbReference type="CDD" id="cd02661">
    <property type="entry name" value="Peptidase_C19E"/>
    <property type="match status" value="1"/>
</dbReference>
<dbReference type="PROSITE" id="PS50181">
    <property type="entry name" value="FBOX"/>
    <property type="match status" value="1"/>
</dbReference>
<comment type="catalytic activity">
    <reaction evidence="1">
        <text>Thiol-dependent hydrolysis of ester, thioester, amide, peptide and isopeptide bonds formed by the C-terminal Gly of ubiquitin (a 76-residue protein attached to proteins as an intracellular targeting signal).</text>
        <dbReference type="EC" id="3.4.19.12"/>
    </reaction>
</comment>
<feature type="transmembrane region" description="Helical" evidence="13">
    <location>
        <begin position="12"/>
        <end position="31"/>
    </location>
</feature>
<dbReference type="GO" id="GO:0005634">
    <property type="term" value="C:nucleus"/>
    <property type="evidence" value="ECO:0007669"/>
    <property type="project" value="TreeGrafter"/>
</dbReference>
<feature type="region of interest" description="Disordered" evidence="12">
    <location>
        <begin position="521"/>
        <end position="540"/>
    </location>
</feature>
<evidence type="ECO:0000259" key="15">
    <source>
        <dbReference type="PROSITE" id="PS50235"/>
    </source>
</evidence>
<evidence type="ECO:0000313" key="18">
    <source>
        <dbReference type="Proteomes" id="UP000327157"/>
    </source>
</evidence>
<keyword evidence="6 11" id="KW-0863">Zinc-finger</keyword>
<keyword evidence="18" id="KW-1185">Reference proteome</keyword>
<evidence type="ECO:0000256" key="13">
    <source>
        <dbReference type="SAM" id="Phobius"/>
    </source>
</evidence>
<evidence type="ECO:0000256" key="4">
    <source>
        <dbReference type="ARBA" id="ARBA00022670"/>
    </source>
</evidence>
<reference evidence="18" key="2">
    <citation type="submission" date="2019-10" db="EMBL/GenBank/DDBJ databases">
        <title>A de novo genome assembly of a pear dwarfing rootstock.</title>
        <authorList>
            <person name="Wang F."/>
            <person name="Wang J."/>
            <person name="Li S."/>
            <person name="Zhang Y."/>
            <person name="Fang M."/>
            <person name="Ma L."/>
            <person name="Zhao Y."/>
            <person name="Jiang S."/>
        </authorList>
    </citation>
    <scope>NUCLEOTIDE SEQUENCE [LARGE SCALE GENOMIC DNA]</scope>
</reference>
<protein>
    <recommendedName>
        <fullName evidence="3">ubiquitinyl hydrolase 1</fullName>
        <ecNumber evidence="3">3.4.19.12</ecNumber>
    </recommendedName>
</protein>
<dbReference type="Gene3D" id="1.20.1280.50">
    <property type="match status" value="1"/>
</dbReference>
<keyword evidence="13" id="KW-1133">Transmembrane helix</keyword>
<keyword evidence="4" id="KW-0645">Protease</keyword>
<dbReference type="GO" id="GO:0005829">
    <property type="term" value="C:cytosol"/>
    <property type="evidence" value="ECO:0007669"/>
    <property type="project" value="TreeGrafter"/>
</dbReference>
<dbReference type="InterPro" id="IPR050164">
    <property type="entry name" value="Peptidase_C19"/>
</dbReference>
<dbReference type="Pfam" id="PF00646">
    <property type="entry name" value="F-box"/>
    <property type="match status" value="1"/>
</dbReference>
<evidence type="ECO:0000256" key="2">
    <source>
        <dbReference type="ARBA" id="ARBA00009085"/>
    </source>
</evidence>
<keyword evidence="13" id="KW-0812">Transmembrane</keyword>
<evidence type="ECO:0000256" key="9">
    <source>
        <dbReference type="ARBA" id="ARBA00022807"/>
    </source>
</evidence>
<gene>
    <name evidence="17" type="ORF">D8674_032783</name>
</gene>
<dbReference type="Pfam" id="PF01753">
    <property type="entry name" value="zf-MYND"/>
    <property type="match status" value="1"/>
</dbReference>
<dbReference type="InterPro" id="IPR018200">
    <property type="entry name" value="USP_CS"/>
</dbReference>
<evidence type="ECO:0000256" key="1">
    <source>
        <dbReference type="ARBA" id="ARBA00000707"/>
    </source>
</evidence>
<reference evidence="17 18" key="1">
    <citation type="submission" date="2019-09" db="EMBL/GenBank/DDBJ databases">
        <authorList>
            <person name="Ou C."/>
        </authorList>
    </citation>
    <scope>NUCLEOTIDE SEQUENCE [LARGE SCALE GENOMIC DNA]</scope>
    <source>
        <strain evidence="17">S2</strain>
        <tissue evidence="17">Leaf</tissue>
    </source>
</reference>
<keyword evidence="8 17" id="KW-0378">Hydrolase</keyword>
<sequence>MHVAGVSLDLNWFLHFIFSVFIIAFCLLHLVKNTASKYFEVDASFEGGGDGGDRTPILGALMEDPVCVVCGNSGSRRCSRCKAVRYCSSKCQEKHWKLGHKTECKDFQPSGRVNSAQNTLSNRRFKTSGVGGKTFPGLALVPAHGISKRIKKPKEILFSYDEFVELFNWDKPGFPPCGLLNCGNSCFANVVLQCLSSTRPLVAYLLEKGHWRECIREDWCFLCEFQIHLQRASQSLQSFSPTNIISRLQNIGGNLGYGRQEDAHEFMRFAIDTMQSVCLGEFGGEKAVHPSSQETTLIQHIFGGQLQSQVICTKCENISNQYENMMDLTVEIHGDASSLEECLDQFTIKEWLDGDNMYKCDGCNDYVKAWKRLTVKRAPNILTIALKRFQSGRFGKINKRVTFPETLDLNPYMSEAGDSTNIYKLYAVVVHIDMLNASYFGHYICYTKDFSGNWYKIDDSKVMTVNLEEVLSQGAYMLLYSRVQPRASCLRTEPPKKKEEMMNGEVEPCQKKQLECSVAKSADPTHNSASVPSDTSLPPQIPSCTTDSAAVIHGEVAIEHSDNADLKLKLLPTVSKEVCILENGTVNSPSRPSVSREISICEKDPAGELDLDTIRGDSTPASAGMDISNGESCWAVPDNVSVRCEKDLSSSGREAENGDSQDMDIDHCESSSSPAEDIEIYPSNGPTTHANGTDYPVDEDPPTSLHRSHCLPFGTHGSTTFEAAAPPLKQPQQGKLVEHNNSPAFKMNRKRKSQEQDDGFSNTFYMDEVNEDLLERVLSRLPTSAFFRLTSVCKRWKSVASSPSFKLACSQIPSRDPWFFMVDPLLNRSIFFDSAERSWKKLNHPPLLQTKSNCNSMPVSASGGLICFRNSQGNFIVSNPVTGVCNEHPPLDPSLQNLTFHAIVMSSSPKYDQSSYKLLVVFGELPNLSFRVYNSCTACWEEETALRKNFEDDDSTESDSTDDSAVYFLSRAGNVVATNMQRSPSKQYSSVITSKKGEETVYFLSSSGSVVACNLTTKCFSEYPRLLPVFFEYSIDLVECGGRMLVVLLSEFFESTNLRVWCYDEEARSWQQIAAMPPAMSHEWYGKSVDINCVGAGNQILICLSSAEISSCVLCDLAANDWIELPKCFVDGESIKFLSAFSFEPRIEASV</sequence>
<dbReference type="InterPro" id="IPR011043">
    <property type="entry name" value="Gal_Oxase/kelch_b-propeller"/>
</dbReference>
<dbReference type="InterPro" id="IPR001810">
    <property type="entry name" value="F-box_dom"/>
</dbReference>
<dbReference type="SUPFAM" id="SSF81383">
    <property type="entry name" value="F-box domain"/>
    <property type="match status" value="1"/>
</dbReference>
<dbReference type="GO" id="GO:0004843">
    <property type="term" value="F:cysteine-type deubiquitinase activity"/>
    <property type="evidence" value="ECO:0007669"/>
    <property type="project" value="UniProtKB-EC"/>
</dbReference>
<keyword evidence="5" id="KW-0479">Metal-binding</keyword>
<evidence type="ECO:0000313" key="17">
    <source>
        <dbReference type="EMBL" id="KAB2627988.1"/>
    </source>
</evidence>
<dbReference type="FunFam" id="6.10.140.2220:FF:000006">
    <property type="entry name" value="Ubiquitin carboxyl-terminal hydrolase 15"/>
    <property type="match status" value="1"/>
</dbReference>
<evidence type="ECO:0000256" key="11">
    <source>
        <dbReference type="PROSITE-ProRule" id="PRU00134"/>
    </source>
</evidence>
<dbReference type="InterPro" id="IPR038765">
    <property type="entry name" value="Papain-like_cys_pep_sf"/>
</dbReference>
<dbReference type="PROSITE" id="PS50235">
    <property type="entry name" value="USP_3"/>
    <property type="match status" value="1"/>
</dbReference>
<dbReference type="PROSITE" id="PS00972">
    <property type="entry name" value="USP_1"/>
    <property type="match status" value="1"/>
</dbReference>
<feature type="domain" description="MYND-type" evidence="16">
    <location>
        <begin position="67"/>
        <end position="104"/>
    </location>
</feature>
<evidence type="ECO:0000256" key="10">
    <source>
        <dbReference type="ARBA" id="ARBA00022833"/>
    </source>
</evidence>
<feature type="domain" description="F-box" evidence="14">
    <location>
        <begin position="763"/>
        <end position="808"/>
    </location>
</feature>
<evidence type="ECO:0000256" key="3">
    <source>
        <dbReference type="ARBA" id="ARBA00012759"/>
    </source>
</evidence>
<evidence type="ECO:0000256" key="7">
    <source>
        <dbReference type="ARBA" id="ARBA00022786"/>
    </source>
</evidence>
<feature type="domain" description="USP" evidence="15">
    <location>
        <begin position="177"/>
        <end position="483"/>
    </location>
</feature>
<dbReference type="PROSITE" id="PS50865">
    <property type="entry name" value="ZF_MYND_2"/>
    <property type="match status" value="1"/>
</dbReference>
<dbReference type="PANTHER" id="PTHR24006">
    <property type="entry name" value="UBIQUITIN CARBOXYL-TERMINAL HYDROLASE"/>
    <property type="match status" value="1"/>
</dbReference>